<feature type="transmembrane region" description="Helical" evidence="7">
    <location>
        <begin position="51"/>
        <end position="71"/>
    </location>
</feature>
<protein>
    <recommendedName>
        <fullName evidence="8">Rhodopsin domain-containing protein</fullName>
    </recommendedName>
</protein>
<evidence type="ECO:0000259" key="8">
    <source>
        <dbReference type="Pfam" id="PF20684"/>
    </source>
</evidence>
<dbReference type="AlphaFoldDB" id="A0A8E2E0I9"/>
<evidence type="ECO:0000256" key="1">
    <source>
        <dbReference type="ARBA" id="ARBA00004141"/>
    </source>
</evidence>
<dbReference type="PANTHER" id="PTHR33048">
    <property type="entry name" value="PTH11-LIKE INTEGRAL MEMBRANE PROTEIN (AFU_ORTHOLOGUE AFUA_5G11245)"/>
    <property type="match status" value="1"/>
</dbReference>
<evidence type="ECO:0000256" key="4">
    <source>
        <dbReference type="ARBA" id="ARBA00023136"/>
    </source>
</evidence>
<comment type="similarity">
    <text evidence="5">Belongs to the SAT4 family.</text>
</comment>
<feature type="domain" description="Rhodopsin" evidence="8">
    <location>
        <begin position="2"/>
        <end position="148"/>
    </location>
</feature>
<dbReference type="OrthoDB" id="5417844at2759"/>
<evidence type="ECO:0000256" key="6">
    <source>
        <dbReference type="SAM" id="MobiDB-lite"/>
    </source>
</evidence>
<name>A0A8E2E0I9_9PEZI</name>
<dbReference type="Proteomes" id="UP000250266">
    <property type="component" value="Unassembled WGS sequence"/>
</dbReference>
<evidence type="ECO:0000256" key="2">
    <source>
        <dbReference type="ARBA" id="ARBA00022692"/>
    </source>
</evidence>
<dbReference type="GO" id="GO:0016020">
    <property type="term" value="C:membrane"/>
    <property type="evidence" value="ECO:0007669"/>
    <property type="project" value="UniProtKB-SubCell"/>
</dbReference>
<gene>
    <name evidence="9" type="ORF">K432DRAFT_309161</name>
</gene>
<accession>A0A8E2E0I9</accession>
<dbReference type="EMBL" id="KV745355">
    <property type="protein sequence ID" value="OCK75157.1"/>
    <property type="molecule type" value="Genomic_DNA"/>
</dbReference>
<dbReference type="InterPro" id="IPR052337">
    <property type="entry name" value="SAT4-like"/>
</dbReference>
<feature type="region of interest" description="Disordered" evidence="6">
    <location>
        <begin position="176"/>
        <end position="213"/>
    </location>
</feature>
<sequence>HRFVLWTSIVAITILMTITFIGFYVQCTPLASIWNPSVPGKYYFNEYSSVMFASAYSTCMDFILGGLPWLFLRKLKMKPRDKITRLCSLSIFAAGICGLVRTVNARALSTAKSNYPYENVQFQIWNSTELAVSIMCVCVPALQSLYRRYVKGLSFSESGGIKRKVHAPFVSSHSPVPRYLQSGPPSRRLSLEDMPTIETIPHRPARKKRSTGK</sequence>
<evidence type="ECO:0000313" key="10">
    <source>
        <dbReference type="Proteomes" id="UP000250266"/>
    </source>
</evidence>
<dbReference type="Pfam" id="PF20684">
    <property type="entry name" value="Fung_rhodopsin"/>
    <property type="match status" value="1"/>
</dbReference>
<reference evidence="9 10" key="1">
    <citation type="journal article" date="2016" name="Nat. Commun.">
        <title>Ectomycorrhizal ecology is imprinted in the genome of the dominant symbiotic fungus Cenococcum geophilum.</title>
        <authorList>
            <consortium name="DOE Joint Genome Institute"/>
            <person name="Peter M."/>
            <person name="Kohler A."/>
            <person name="Ohm R.A."/>
            <person name="Kuo A."/>
            <person name="Krutzmann J."/>
            <person name="Morin E."/>
            <person name="Arend M."/>
            <person name="Barry K.W."/>
            <person name="Binder M."/>
            <person name="Choi C."/>
            <person name="Clum A."/>
            <person name="Copeland A."/>
            <person name="Grisel N."/>
            <person name="Haridas S."/>
            <person name="Kipfer T."/>
            <person name="LaButti K."/>
            <person name="Lindquist E."/>
            <person name="Lipzen A."/>
            <person name="Maire R."/>
            <person name="Meier B."/>
            <person name="Mihaltcheva S."/>
            <person name="Molinier V."/>
            <person name="Murat C."/>
            <person name="Poggeler S."/>
            <person name="Quandt C.A."/>
            <person name="Sperisen C."/>
            <person name="Tritt A."/>
            <person name="Tisserant E."/>
            <person name="Crous P.W."/>
            <person name="Henrissat B."/>
            <person name="Nehls U."/>
            <person name="Egli S."/>
            <person name="Spatafora J.W."/>
            <person name="Grigoriev I.V."/>
            <person name="Martin F.M."/>
        </authorList>
    </citation>
    <scope>NUCLEOTIDE SEQUENCE [LARGE SCALE GENOMIC DNA]</scope>
    <source>
        <strain evidence="9 10">CBS 459.81</strain>
    </source>
</reference>
<evidence type="ECO:0000256" key="7">
    <source>
        <dbReference type="SAM" id="Phobius"/>
    </source>
</evidence>
<keyword evidence="10" id="KW-1185">Reference proteome</keyword>
<comment type="subcellular location">
    <subcellularLocation>
        <location evidence="1">Membrane</location>
        <topology evidence="1">Multi-pass membrane protein</topology>
    </subcellularLocation>
</comment>
<organism evidence="9 10">
    <name type="scientific">Lepidopterella palustris CBS 459.81</name>
    <dbReference type="NCBI Taxonomy" id="1314670"/>
    <lineage>
        <taxon>Eukaryota</taxon>
        <taxon>Fungi</taxon>
        <taxon>Dikarya</taxon>
        <taxon>Ascomycota</taxon>
        <taxon>Pezizomycotina</taxon>
        <taxon>Dothideomycetes</taxon>
        <taxon>Pleosporomycetidae</taxon>
        <taxon>Mytilinidiales</taxon>
        <taxon>Argynnaceae</taxon>
        <taxon>Lepidopterella</taxon>
    </lineage>
</organism>
<evidence type="ECO:0000313" key="9">
    <source>
        <dbReference type="EMBL" id="OCK75157.1"/>
    </source>
</evidence>
<feature type="compositionally biased region" description="Basic residues" evidence="6">
    <location>
        <begin position="203"/>
        <end position="213"/>
    </location>
</feature>
<dbReference type="PANTHER" id="PTHR33048:SF93">
    <property type="entry name" value="INTEGRAL MEMBRANE PROTEIN"/>
    <property type="match status" value="1"/>
</dbReference>
<evidence type="ECO:0000256" key="5">
    <source>
        <dbReference type="ARBA" id="ARBA00038359"/>
    </source>
</evidence>
<keyword evidence="2 7" id="KW-0812">Transmembrane</keyword>
<feature type="non-terminal residue" evidence="9">
    <location>
        <position position="1"/>
    </location>
</feature>
<dbReference type="InterPro" id="IPR049326">
    <property type="entry name" value="Rhodopsin_dom_fungi"/>
</dbReference>
<keyword evidence="3 7" id="KW-1133">Transmembrane helix</keyword>
<keyword evidence="4 7" id="KW-0472">Membrane</keyword>
<proteinExistence type="inferred from homology"/>
<evidence type="ECO:0000256" key="3">
    <source>
        <dbReference type="ARBA" id="ARBA00022989"/>
    </source>
</evidence>